<evidence type="ECO:0000313" key="3">
    <source>
        <dbReference type="Proteomes" id="UP001597024"/>
    </source>
</evidence>
<reference evidence="3" key="1">
    <citation type="journal article" date="2019" name="Int. J. Syst. Evol. Microbiol.">
        <title>The Global Catalogue of Microorganisms (GCM) 10K type strain sequencing project: providing services to taxonomists for standard genome sequencing and annotation.</title>
        <authorList>
            <consortium name="The Broad Institute Genomics Platform"/>
            <consortium name="The Broad Institute Genome Sequencing Center for Infectious Disease"/>
            <person name="Wu L."/>
            <person name="Ma J."/>
        </authorList>
    </citation>
    <scope>NUCLEOTIDE SEQUENCE [LARGE SCALE GENOMIC DNA]</scope>
    <source>
        <strain evidence="3">CCUG 62974</strain>
    </source>
</reference>
<keyword evidence="2" id="KW-0378">Hydrolase</keyword>
<gene>
    <name evidence="2" type="ORF">ACFQ08_30880</name>
</gene>
<protein>
    <submittedName>
        <fullName evidence="2">Serine protease</fullName>
    </submittedName>
</protein>
<keyword evidence="1" id="KW-0732">Signal</keyword>
<dbReference type="GO" id="GO:0006508">
    <property type="term" value="P:proteolysis"/>
    <property type="evidence" value="ECO:0007669"/>
    <property type="project" value="UniProtKB-KW"/>
</dbReference>
<accession>A0ABW3E0Y4</accession>
<proteinExistence type="predicted"/>
<keyword evidence="2" id="KW-0645">Protease</keyword>
<feature type="non-terminal residue" evidence="2">
    <location>
        <position position="152"/>
    </location>
</feature>
<comment type="caution">
    <text evidence="2">The sequence shown here is derived from an EMBL/GenBank/DDBJ whole genome shotgun (WGS) entry which is preliminary data.</text>
</comment>
<evidence type="ECO:0000256" key="1">
    <source>
        <dbReference type="SAM" id="SignalP"/>
    </source>
</evidence>
<dbReference type="Proteomes" id="UP001597024">
    <property type="component" value="Unassembled WGS sequence"/>
</dbReference>
<name>A0ABW3E0Y4_9ACTN</name>
<keyword evidence="3" id="KW-1185">Reference proteome</keyword>
<feature type="chain" id="PRO_5045811270" evidence="1">
    <location>
        <begin position="33"/>
        <end position="152"/>
    </location>
</feature>
<organism evidence="2 3">
    <name type="scientific">Streptosporangium algeriense</name>
    <dbReference type="NCBI Taxonomy" id="1682748"/>
    <lineage>
        <taxon>Bacteria</taxon>
        <taxon>Bacillati</taxon>
        <taxon>Actinomycetota</taxon>
        <taxon>Actinomycetes</taxon>
        <taxon>Streptosporangiales</taxon>
        <taxon>Streptosporangiaceae</taxon>
        <taxon>Streptosporangium</taxon>
    </lineage>
</organism>
<evidence type="ECO:0000313" key="2">
    <source>
        <dbReference type="EMBL" id="MFD0888961.1"/>
    </source>
</evidence>
<sequence>MSSTSPPPRTRRLVAAVAGAGLIAIMIPPAHADPAPSPGQGRWTVTPLTGGEPMQGARSETGRIARSDQALLRSTSDATVNVMVKLDYDSYAAYRGGLDGLPATSPAETGRSLDVRGAEARRYTGHIERIENDFLAALAREVPGAKAGQRLR</sequence>
<dbReference type="EMBL" id="JBHTHX010001584">
    <property type="protein sequence ID" value="MFD0888961.1"/>
    <property type="molecule type" value="Genomic_DNA"/>
</dbReference>
<feature type="signal peptide" evidence="1">
    <location>
        <begin position="1"/>
        <end position="32"/>
    </location>
</feature>
<dbReference type="GO" id="GO:0008233">
    <property type="term" value="F:peptidase activity"/>
    <property type="evidence" value="ECO:0007669"/>
    <property type="project" value="UniProtKB-KW"/>
</dbReference>